<dbReference type="Proteomes" id="UP000249799">
    <property type="component" value="Chromosome"/>
</dbReference>
<evidence type="ECO:0000313" key="2">
    <source>
        <dbReference type="Proteomes" id="UP000249799"/>
    </source>
</evidence>
<reference evidence="1 2" key="1">
    <citation type="submission" date="2018-06" db="EMBL/GenBank/DDBJ databases">
        <title>Lujinxingia sediminis gen. nov. sp. nov., a new facultative anaerobic member of the class Deltaproteobacteria, and proposal of Lujinxingaceae fam. nov.</title>
        <authorList>
            <person name="Guo L.-Y."/>
            <person name="Li C.-M."/>
            <person name="Wang S."/>
            <person name="Du Z.-J."/>
        </authorList>
    </citation>
    <scope>NUCLEOTIDE SEQUENCE [LARGE SCALE GENOMIC DNA]</scope>
    <source>
        <strain evidence="1 2">FA350</strain>
    </source>
</reference>
<organism evidence="1 2">
    <name type="scientific">Bradymonas sediminis</name>
    <dbReference type="NCBI Taxonomy" id="1548548"/>
    <lineage>
        <taxon>Bacteria</taxon>
        <taxon>Deltaproteobacteria</taxon>
        <taxon>Bradymonadales</taxon>
        <taxon>Bradymonadaceae</taxon>
        <taxon>Bradymonas</taxon>
    </lineage>
</organism>
<dbReference type="AlphaFoldDB" id="A0A2Z4FM55"/>
<gene>
    <name evidence="1" type="ORF">DN745_10985</name>
</gene>
<dbReference type="EMBL" id="CP030032">
    <property type="protein sequence ID" value="AWV89836.1"/>
    <property type="molecule type" value="Genomic_DNA"/>
</dbReference>
<keyword evidence="2" id="KW-1185">Reference proteome</keyword>
<sequence>MARRLSDELVWRVVLPPGFDAYECLELLDAAAADEAENLLYFPSSRDFRIDSSAAVLSEIARLLRLPDSAPESAEELVVHHTDRFRRSRTVGLIISDDISDAQRAEVFQTCEEIAEFTRDLEGKFNFVLLQSYWASPAARPGEVSPRSFEPGEVVWQPWTPQVKPLRFESAFTTIGMTESRLENSGFERYLGLRLYWEASGAPEYMERLSDIDELRSFWIADDDADDKIERKFDDLLADAGGKPAHVSALFDACAQTCGTRVLLSTGIIRACPDALLQELLGAGVAWIPPNGLHLRVTSVAARQILADKKLREKWEITDEKARNFRLAARKNPLLASWVSSLTRMVEMEMLFCCKQAGNLAEILNNLGRDAELEELRNRARRYQSHAEPTEPIDHASFGQLQYVIFHSPLQKDFPVSRSRIEEIRRTRNLVAHAHAVRWSGVRVLLQTLASLHAAGVQAR</sequence>
<accession>A0A2Z4FM55</accession>
<name>A0A2Z4FM55_9DELT</name>
<proteinExistence type="predicted"/>
<dbReference type="KEGG" id="bsed:DN745_10985"/>
<protein>
    <submittedName>
        <fullName evidence="1">Uncharacterized protein</fullName>
    </submittedName>
</protein>
<evidence type="ECO:0000313" key="1">
    <source>
        <dbReference type="EMBL" id="AWV89836.1"/>
    </source>
</evidence>